<comment type="caution">
    <text evidence="3">The sequence shown here is derived from an EMBL/GenBank/DDBJ whole genome shotgun (WGS) entry which is preliminary data.</text>
</comment>
<dbReference type="Proteomes" id="UP000523601">
    <property type="component" value="Unassembled WGS sequence"/>
</dbReference>
<keyword evidence="2" id="KW-0732">Signal</keyword>
<feature type="chain" id="PRO_5046679158" evidence="2">
    <location>
        <begin position="21"/>
        <end position="98"/>
    </location>
</feature>
<evidence type="ECO:0000256" key="2">
    <source>
        <dbReference type="SAM" id="SignalP"/>
    </source>
</evidence>
<feature type="region of interest" description="Disordered" evidence="1">
    <location>
        <begin position="75"/>
        <end position="98"/>
    </location>
</feature>
<evidence type="ECO:0000256" key="1">
    <source>
        <dbReference type="SAM" id="MobiDB-lite"/>
    </source>
</evidence>
<sequence>MRRIVILLLFLAFSALVAPATGGAAGMGHDTPRSDCLHCPDDAGHQSCGAMALCAAYLPPLAQMAVTFTANSRPILRGPDAVRPTEAQPRTELPPPRL</sequence>
<keyword evidence="4" id="KW-1185">Reference proteome</keyword>
<feature type="signal peptide" evidence="2">
    <location>
        <begin position="1"/>
        <end position="20"/>
    </location>
</feature>
<proteinExistence type="predicted"/>
<reference evidence="3 4" key="1">
    <citation type="submission" date="2020-04" db="EMBL/GenBank/DDBJ databases">
        <title>Donghicola sp., a member of the Rhodobacteraceae family isolated from mangrove forest in Thailand.</title>
        <authorList>
            <person name="Charoenyingcharoen P."/>
            <person name="Yukphan P."/>
        </authorList>
    </citation>
    <scope>NUCLEOTIDE SEQUENCE [LARGE SCALE GENOMIC DNA]</scope>
    <source>
        <strain evidence="3 4">C2-DW-16</strain>
    </source>
</reference>
<evidence type="ECO:0000313" key="4">
    <source>
        <dbReference type="Proteomes" id="UP000523601"/>
    </source>
</evidence>
<dbReference type="EMBL" id="JABCJD010000005">
    <property type="protein sequence ID" value="NVO28085.1"/>
    <property type="molecule type" value="Genomic_DNA"/>
</dbReference>
<accession>A0ABX2PFX1</accession>
<name>A0ABX2PFX1_9RHOB</name>
<dbReference type="RefSeq" id="WP_176854650.1">
    <property type="nucleotide sequence ID" value="NZ_JABCJD010000005.1"/>
</dbReference>
<organism evidence="3 4">
    <name type="scientific">Donghicola mangrovi</name>
    <dbReference type="NCBI Taxonomy" id="2729614"/>
    <lineage>
        <taxon>Bacteria</taxon>
        <taxon>Pseudomonadati</taxon>
        <taxon>Pseudomonadota</taxon>
        <taxon>Alphaproteobacteria</taxon>
        <taxon>Rhodobacterales</taxon>
        <taxon>Roseobacteraceae</taxon>
        <taxon>Donghicola</taxon>
    </lineage>
</organism>
<gene>
    <name evidence="3" type="ORF">HJ526_11680</name>
</gene>
<protein>
    <submittedName>
        <fullName evidence="3">Uncharacterized protein</fullName>
    </submittedName>
</protein>
<evidence type="ECO:0000313" key="3">
    <source>
        <dbReference type="EMBL" id="NVO28085.1"/>
    </source>
</evidence>